<evidence type="ECO:0000256" key="1">
    <source>
        <dbReference type="SAM" id="MobiDB-lite"/>
    </source>
</evidence>
<gene>
    <name evidence="2" type="ORF">E2C01_009316</name>
</gene>
<reference evidence="2 3" key="1">
    <citation type="submission" date="2019-05" db="EMBL/GenBank/DDBJ databases">
        <title>Another draft genome of Portunus trituberculatus and its Hox gene families provides insights of decapod evolution.</title>
        <authorList>
            <person name="Jeong J.-H."/>
            <person name="Song I."/>
            <person name="Kim S."/>
            <person name="Choi T."/>
            <person name="Kim D."/>
            <person name="Ryu S."/>
            <person name="Kim W."/>
        </authorList>
    </citation>
    <scope>NUCLEOTIDE SEQUENCE [LARGE SCALE GENOMIC DNA]</scope>
    <source>
        <tissue evidence="2">Muscle</tissue>
    </source>
</reference>
<dbReference type="EMBL" id="VSRR010000511">
    <property type="protein sequence ID" value="MPC16491.1"/>
    <property type="molecule type" value="Genomic_DNA"/>
</dbReference>
<proteinExistence type="predicted"/>
<accession>A0A5B7D4T8</accession>
<keyword evidence="3" id="KW-1185">Reference proteome</keyword>
<feature type="region of interest" description="Disordered" evidence="1">
    <location>
        <begin position="34"/>
        <end position="83"/>
    </location>
</feature>
<protein>
    <submittedName>
        <fullName evidence="2">Uncharacterized protein</fullName>
    </submittedName>
</protein>
<organism evidence="2 3">
    <name type="scientific">Portunus trituberculatus</name>
    <name type="common">Swimming crab</name>
    <name type="synonym">Neptunus trituberculatus</name>
    <dbReference type="NCBI Taxonomy" id="210409"/>
    <lineage>
        <taxon>Eukaryota</taxon>
        <taxon>Metazoa</taxon>
        <taxon>Ecdysozoa</taxon>
        <taxon>Arthropoda</taxon>
        <taxon>Crustacea</taxon>
        <taxon>Multicrustacea</taxon>
        <taxon>Malacostraca</taxon>
        <taxon>Eumalacostraca</taxon>
        <taxon>Eucarida</taxon>
        <taxon>Decapoda</taxon>
        <taxon>Pleocyemata</taxon>
        <taxon>Brachyura</taxon>
        <taxon>Eubrachyura</taxon>
        <taxon>Portunoidea</taxon>
        <taxon>Portunidae</taxon>
        <taxon>Portuninae</taxon>
        <taxon>Portunus</taxon>
    </lineage>
</organism>
<evidence type="ECO:0000313" key="2">
    <source>
        <dbReference type="EMBL" id="MPC16491.1"/>
    </source>
</evidence>
<comment type="caution">
    <text evidence="2">The sequence shown here is derived from an EMBL/GenBank/DDBJ whole genome shotgun (WGS) entry which is preliminary data.</text>
</comment>
<dbReference type="AlphaFoldDB" id="A0A5B7D4T8"/>
<sequence length="83" mass="8892">MAEISSTREEVWRGKPLVPNMRSDGCRQCIRVQGRRSGHAGQPVHVMESISRSSASKGVEDADRGGVWSGTGPATTEGRTKPA</sequence>
<evidence type="ECO:0000313" key="3">
    <source>
        <dbReference type="Proteomes" id="UP000324222"/>
    </source>
</evidence>
<name>A0A5B7D4T8_PORTR</name>
<dbReference type="Proteomes" id="UP000324222">
    <property type="component" value="Unassembled WGS sequence"/>
</dbReference>